<dbReference type="AlphaFoldDB" id="A0A7J5AZA6"/>
<organism evidence="4 5">
    <name type="scientific">Pseudoclavibacter terrae</name>
    <dbReference type="NCBI Taxonomy" id="1530195"/>
    <lineage>
        <taxon>Bacteria</taxon>
        <taxon>Bacillati</taxon>
        <taxon>Actinomycetota</taxon>
        <taxon>Actinomycetes</taxon>
        <taxon>Micrococcales</taxon>
        <taxon>Microbacteriaceae</taxon>
        <taxon>Pseudoclavibacter</taxon>
    </lineage>
</organism>
<feature type="domain" description="DUF58" evidence="3">
    <location>
        <begin position="211"/>
        <end position="256"/>
    </location>
</feature>
<evidence type="ECO:0000256" key="1">
    <source>
        <dbReference type="SAM" id="MobiDB-lite"/>
    </source>
</evidence>
<comment type="caution">
    <text evidence="4">The sequence shown here is derived from an EMBL/GenBank/DDBJ whole genome shotgun (WGS) entry which is preliminary data.</text>
</comment>
<protein>
    <submittedName>
        <fullName evidence="4">DUF58 domain-containing protein</fullName>
    </submittedName>
</protein>
<dbReference type="PANTHER" id="PTHR34351:SF1">
    <property type="entry name" value="SLR1927 PROTEIN"/>
    <property type="match status" value="1"/>
</dbReference>
<accession>A0A7J5AZA6</accession>
<sequence length="437" mass="47639">MATKRIERRLRPTSRAIGLVVVGVLLGAAAVVFGRGELLALGGFLVVLPLVAYVLRLIWRPRLEAERTIYPTTLAVGDRMRVVTEVRNRSWIALEPSSYLDLLPGAEPSSVGGVLPAIGSRINRNEDKRRRRVAYGVDSMRRGVHEVGPLFFDNMDGLGLTRRVLKIGEATEVEVWPRVVDLPAMSVPSGKSGGEVEAGVAQSGDSDDVLTRDYRRGDPLRRIHWRATAHAGELRVRQEEHHAEDTSVVILDTSGAPEVEEPKAPMTIIDLMNEQAGPMTAVDAEFELAVSLAASVLARFHRFGYETELFETHAALDGDAESTRTPSEEALEGVMRRLMLTQPDAERREACAEVVDDISRVARTPVVYVHRHLSGDGLAAIRSLSSVASPALALIVSDEPVPPATLTSFTEAGWNVAVYSPTRARPFSPVLELEATA</sequence>
<dbReference type="Pfam" id="PF01882">
    <property type="entry name" value="DUF58"/>
    <property type="match status" value="1"/>
</dbReference>
<keyword evidence="2" id="KW-1133">Transmembrane helix</keyword>
<dbReference type="Proteomes" id="UP000490386">
    <property type="component" value="Unassembled WGS sequence"/>
</dbReference>
<dbReference type="InterPro" id="IPR002881">
    <property type="entry name" value="DUF58"/>
</dbReference>
<dbReference type="OrthoDB" id="9812729at2"/>
<feature type="transmembrane region" description="Helical" evidence="2">
    <location>
        <begin position="12"/>
        <end position="33"/>
    </location>
</feature>
<evidence type="ECO:0000313" key="4">
    <source>
        <dbReference type="EMBL" id="KAB1636887.1"/>
    </source>
</evidence>
<evidence type="ECO:0000256" key="2">
    <source>
        <dbReference type="SAM" id="Phobius"/>
    </source>
</evidence>
<proteinExistence type="predicted"/>
<feature type="region of interest" description="Disordered" evidence="1">
    <location>
        <begin position="189"/>
        <end position="212"/>
    </location>
</feature>
<keyword evidence="2" id="KW-0812">Transmembrane</keyword>
<reference evidence="4 5" key="1">
    <citation type="submission" date="2019-09" db="EMBL/GenBank/DDBJ databases">
        <title>Phylogeny of genus Pseudoclavibacter and closely related genus.</title>
        <authorList>
            <person name="Li Y."/>
        </authorList>
    </citation>
    <scope>NUCLEOTIDE SEQUENCE [LARGE SCALE GENOMIC DNA]</scope>
    <source>
        <strain evidence="4 5">THG-MD12</strain>
    </source>
</reference>
<keyword evidence="5" id="KW-1185">Reference proteome</keyword>
<dbReference type="EMBL" id="WBJX01000005">
    <property type="protein sequence ID" value="KAB1636887.1"/>
    <property type="molecule type" value="Genomic_DNA"/>
</dbReference>
<gene>
    <name evidence="4" type="ORF">F8O03_15140</name>
</gene>
<keyword evidence="2" id="KW-0472">Membrane</keyword>
<dbReference type="RefSeq" id="WP_151424598.1">
    <property type="nucleotide sequence ID" value="NZ_WBJX01000005.1"/>
</dbReference>
<evidence type="ECO:0000313" key="5">
    <source>
        <dbReference type="Proteomes" id="UP000490386"/>
    </source>
</evidence>
<evidence type="ECO:0000259" key="3">
    <source>
        <dbReference type="Pfam" id="PF01882"/>
    </source>
</evidence>
<dbReference type="PANTHER" id="PTHR34351">
    <property type="entry name" value="SLR1927 PROTEIN-RELATED"/>
    <property type="match status" value="1"/>
</dbReference>
<name>A0A7J5AZA6_9MICO</name>
<feature type="transmembrane region" description="Helical" evidence="2">
    <location>
        <begin position="39"/>
        <end position="59"/>
    </location>
</feature>